<feature type="transmembrane region" description="Helical" evidence="1">
    <location>
        <begin position="20"/>
        <end position="39"/>
    </location>
</feature>
<keyword evidence="1" id="KW-1133">Transmembrane helix</keyword>
<name>A0A2H0UR96_9BACT</name>
<gene>
    <name evidence="2" type="ORF">COU07_03585</name>
</gene>
<comment type="caution">
    <text evidence="2">The sequence shown here is derived from an EMBL/GenBank/DDBJ whole genome shotgun (WGS) entry which is preliminary data.</text>
</comment>
<accession>A0A2H0UR96</accession>
<sequence length="80" mass="9158">MDTVRPPSPLSERDHKRSLIIIILALALVAGFIIWQSFFRTEPYIRDGNLSEEEYIKKLKEPIPTPARTIDPSIIDILTP</sequence>
<keyword evidence="1" id="KW-0472">Membrane</keyword>
<reference evidence="3" key="1">
    <citation type="submission" date="2017-09" db="EMBL/GenBank/DDBJ databases">
        <title>Depth-based differentiation of microbial function through sediment-hosted aquifers and enrichment of novel symbionts in the deep terrestrial subsurface.</title>
        <authorList>
            <person name="Probst A.J."/>
            <person name="Ladd B."/>
            <person name="Jarett J.K."/>
            <person name="Geller-Mcgrath D.E."/>
            <person name="Sieber C.M.K."/>
            <person name="Emerson J.B."/>
            <person name="Anantharaman K."/>
            <person name="Thomas B.C."/>
            <person name="Malmstrom R."/>
            <person name="Stieglmeier M."/>
            <person name="Klingl A."/>
            <person name="Woyke T."/>
            <person name="Ryan C.M."/>
            <person name="Banfield J.F."/>
        </authorList>
    </citation>
    <scope>NUCLEOTIDE SEQUENCE [LARGE SCALE GENOMIC DNA]</scope>
</reference>
<evidence type="ECO:0000256" key="1">
    <source>
        <dbReference type="SAM" id="Phobius"/>
    </source>
</evidence>
<dbReference type="Proteomes" id="UP000231157">
    <property type="component" value="Unassembled WGS sequence"/>
</dbReference>
<protein>
    <submittedName>
        <fullName evidence="2">Uncharacterized protein</fullName>
    </submittedName>
</protein>
<organism evidence="2 3">
    <name type="scientific">Candidatus Harrisonbacteria bacterium CG10_big_fil_rev_8_21_14_0_10_40_38</name>
    <dbReference type="NCBI Taxonomy" id="1974583"/>
    <lineage>
        <taxon>Bacteria</taxon>
        <taxon>Candidatus Harrisoniibacteriota</taxon>
    </lineage>
</organism>
<proteinExistence type="predicted"/>
<evidence type="ECO:0000313" key="2">
    <source>
        <dbReference type="EMBL" id="PIR88949.1"/>
    </source>
</evidence>
<keyword evidence="1" id="KW-0812">Transmembrane</keyword>
<evidence type="ECO:0000313" key="3">
    <source>
        <dbReference type="Proteomes" id="UP000231157"/>
    </source>
</evidence>
<dbReference type="AlphaFoldDB" id="A0A2H0UR96"/>
<dbReference type="EMBL" id="PFAZ01000009">
    <property type="protein sequence ID" value="PIR88949.1"/>
    <property type="molecule type" value="Genomic_DNA"/>
</dbReference>